<keyword evidence="4" id="KW-0732">Signal</keyword>
<keyword evidence="7 9" id="KW-0472">Membrane</keyword>
<dbReference type="Gene3D" id="3.80.10.10">
    <property type="entry name" value="Ribonuclease Inhibitor"/>
    <property type="match status" value="1"/>
</dbReference>
<dbReference type="STRING" id="13333.W1NWH8"/>
<feature type="transmembrane region" description="Helical" evidence="9">
    <location>
        <begin position="229"/>
        <end position="251"/>
    </location>
</feature>
<dbReference type="InterPro" id="IPR032675">
    <property type="entry name" value="LRR_dom_sf"/>
</dbReference>
<dbReference type="GO" id="GO:0016020">
    <property type="term" value="C:membrane"/>
    <property type="evidence" value="ECO:0007669"/>
    <property type="project" value="UniProtKB-SubCell"/>
</dbReference>
<protein>
    <recommendedName>
        <fullName evidence="10">Protein kinase domain-containing protein</fullName>
    </recommendedName>
</protein>
<evidence type="ECO:0000256" key="6">
    <source>
        <dbReference type="ARBA" id="ARBA00022989"/>
    </source>
</evidence>
<evidence type="ECO:0000256" key="1">
    <source>
        <dbReference type="ARBA" id="ARBA00004370"/>
    </source>
</evidence>
<dbReference type="SUPFAM" id="SSF52058">
    <property type="entry name" value="L domain-like"/>
    <property type="match status" value="1"/>
</dbReference>
<sequence length="422" mass="48142">MYLTRDIILQLWLMYIMSLTLFLSLNGEDGLSETNLLMTFRQSIDPTMDLLTSWNGTESSCCSGLWLGITCNLETHSVTQIRLENQKLRGRIDALSLCKLISLQVLNLAGNYIEGNIPEELSDCKSMTHLNLSNNRLRGRIPRSLSAMSELQSLDISNNNFSGYTDDLIMKRVGSRKHAEFRYGLKKPVTISKFLKASESLNALSQSPLQLQKGPPPPPPPPPKEHKMAWYNGFAIMLLVIATFILLMLILRKKRDEKQGNGKKIEKEDIQESPIKILMGDVERESKKEEEQSELVSFVEESERFKMEDLLGSTAELHGQSLCSSLYKVTFRDGTLLAVKRLKKLQVTIEEFGGTMLKIGNLKHPNILPLVGYHCSRDEMLLIYRYQKHGSLLSLLESKFLEYDWNYLGSFKLCFLIWFCSL</sequence>
<evidence type="ECO:0000256" key="5">
    <source>
        <dbReference type="ARBA" id="ARBA00022737"/>
    </source>
</evidence>
<evidence type="ECO:0000313" key="11">
    <source>
        <dbReference type="EMBL" id="ERM99640.1"/>
    </source>
</evidence>
<proteinExistence type="predicted"/>
<accession>W1NWH8</accession>
<feature type="region of interest" description="Disordered" evidence="8">
    <location>
        <begin position="206"/>
        <end position="226"/>
    </location>
</feature>
<dbReference type="AlphaFoldDB" id="W1NWH8"/>
<keyword evidence="2" id="KW-0433">Leucine-rich repeat</keyword>
<organism evidence="11 12">
    <name type="scientific">Amborella trichopoda</name>
    <dbReference type="NCBI Taxonomy" id="13333"/>
    <lineage>
        <taxon>Eukaryota</taxon>
        <taxon>Viridiplantae</taxon>
        <taxon>Streptophyta</taxon>
        <taxon>Embryophyta</taxon>
        <taxon>Tracheophyta</taxon>
        <taxon>Spermatophyta</taxon>
        <taxon>Magnoliopsida</taxon>
        <taxon>Amborellales</taxon>
        <taxon>Amborellaceae</taxon>
        <taxon>Amborella</taxon>
    </lineage>
</organism>
<dbReference type="InterPro" id="IPR000719">
    <property type="entry name" value="Prot_kinase_dom"/>
</dbReference>
<comment type="subcellular location">
    <subcellularLocation>
        <location evidence="1">Membrane</location>
    </subcellularLocation>
</comment>
<dbReference type="Pfam" id="PF13855">
    <property type="entry name" value="LRR_8"/>
    <property type="match status" value="1"/>
</dbReference>
<name>W1NWH8_AMBTC</name>
<dbReference type="Gramene" id="ERM99640">
    <property type="protein sequence ID" value="ERM99640"/>
    <property type="gene ID" value="AMTR_s00088p00176480"/>
</dbReference>
<dbReference type="Proteomes" id="UP000017836">
    <property type="component" value="Unassembled WGS sequence"/>
</dbReference>
<keyword evidence="3 9" id="KW-0812">Transmembrane</keyword>
<gene>
    <name evidence="11" type="ORF">AMTR_s00088p00176480</name>
</gene>
<evidence type="ECO:0000256" key="7">
    <source>
        <dbReference type="ARBA" id="ARBA00023136"/>
    </source>
</evidence>
<dbReference type="PROSITE" id="PS50011">
    <property type="entry name" value="PROTEIN_KINASE_DOM"/>
    <property type="match status" value="1"/>
</dbReference>
<dbReference type="Gene3D" id="3.30.200.20">
    <property type="entry name" value="Phosphorylase Kinase, domain 1"/>
    <property type="match status" value="1"/>
</dbReference>
<dbReference type="SUPFAM" id="SSF56112">
    <property type="entry name" value="Protein kinase-like (PK-like)"/>
    <property type="match status" value="1"/>
</dbReference>
<keyword evidence="6 9" id="KW-1133">Transmembrane helix</keyword>
<keyword evidence="12" id="KW-1185">Reference proteome</keyword>
<evidence type="ECO:0000256" key="2">
    <source>
        <dbReference type="ARBA" id="ARBA00022614"/>
    </source>
</evidence>
<reference evidence="12" key="1">
    <citation type="journal article" date="2013" name="Science">
        <title>The Amborella genome and the evolution of flowering plants.</title>
        <authorList>
            <consortium name="Amborella Genome Project"/>
        </authorList>
    </citation>
    <scope>NUCLEOTIDE SEQUENCE [LARGE SCALE GENOMIC DNA]</scope>
</reference>
<dbReference type="FunFam" id="3.80.10.10:FF:000400">
    <property type="entry name" value="Nuclear pore complex protein NUP107"/>
    <property type="match status" value="1"/>
</dbReference>
<dbReference type="PANTHER" id="PTHR48010:SF52">
    <property type="entry name" value="PROTEIN KINASE DOMAIN-CONTAINING PROTEIN"/>
    <property type="match status" value="1"/>
</dbReference>
<dbReference type="InterPro" id="IPR001611">
    <property type="entry name" value="Leu-rich_rpt"/>
</dbReference>
<evidence type="ECO:0000256" key="4">
    <source>
        <dbReference type="ARBA" id="ARBA00022729"/>
    </source>
</evidence>
<feature type="domain" description="Protein kinase" evidence="10">
    <location>
        <begin position="312"/>
        <end position="422"/>
    </location>
</feature>
<evidence type="ECO:0000256" key="3">
    <source>
        <dbReference type="ARBA" id="ARBA00022692"/>
    </source>
</evidence>
<dbReference type="GO" id="GO:0005524">
    <property type="term" value="F:ATP binding"/>
    <property type="evidence" value="ECO:0007669"/>
    <property type="project" value="InterPro"/>
</dbReference>
<dbReference type="OMA" id="ICILKME"/>
<dbReference type="EMBL" id="KI394998">
    <property type="protein sequence ID" value="ERM99640.1"/>
    <property type="molecule type" value="Genomic_DNA"/>
</dbReference>
<evidence type="ECO:0000313" key="12">
    <source>
        <dbReference type="Proteomes" id="UP000017836"/>
    </source>
</evidence>
<dbReference type="Pfam" id="PF08263">
    <property type="entry name" value="LRRNT_2"/>
    <property type="match status" value="1"/>
</dbReference>
<dbReference type="HOGENOM" id="CLU_651081_0_0_1"/>
<dbReference type="PANTHER" id="PTHR48010">
    <property type="entry name" value="OS05G0588300 PROTEIN"/>
    <property type="match status" value="1"/>
</dbReference>
<evidence type="ECO:0000259" key="10">
    <source>
        <dbReference type="PROSITE" id="PS50011"/>
    </source>
</evidence>
<dbReference type="GO" id="GO:0004672">
    <property type="term" value="F:protein kinase activity"/>
    <property type="evidence" value="ECO:0007669"/>
    <property type="project" value="InterPro"/>
</dbReference>
<dbReference type="InterPro" id="IPR013210">
    <property type="entry name" value="LRR_N_plant-typ"/>
</dbReference>
<evidence type="ECO:0000256" key="9">
    <source>
        <dbReference type="SAM" id="Phobius"/>
    </source>
</evidence>
<dbReference type="InterPro" id="IPR011009">
    <property type="entry name" value="Kinase-like_dom_sf"/>
</dbReference>
<evidence type="ECO:0000256" key="8">
    <source>
        <dbReference type="SAM" id="MobiDB-lite"/>
    </source>
</evidence>
<feature type="transmembrane region" description="Helical" evidence="9">
    <location>
        <begin position="7"/>
        <end position="25"/>
    </location>
</feature>
<keyword evidence="5" id="KW-0677">Repeat</keyword>
<dbReference type="InterPro" id="IPR050994">
    <property type="entry name" value="At_inactive_RLKs"/>
</dbReference>